<feature type="non-terminal residue" evidence="1">
    <location>
        <position position="441"/>
    </location>
</feature>
<proteinExistence type="predicted"/>
<accession>A0ABN9YC59</accession>
<reference evidence="1" key="1">
    <citation type="submission" date="2023-10" db="EMBL/GenBank/DDBJ databases">
        <authorList>
            <person name="Chen Y."/>
            <person name="Shah S."/>
            <person name="Dougan E. K."/>
            <person name="Thang M."/>
            <person name="Chan C."/>
        </authorList>
    </citation>
    <scope>NUCLEOTIDE SEQUENCE [LARGE SCALE GENOMIC DNA]</scope>
</reference>
<comment type="caution">
    <text evidence="1">The sequence shown here is derived from an EMBL/GenBank/DDBJ whole genome shotgun (WGS) entry which is preliminary data.</text>
</comment>
<keyword evidence="2" id="KW-1185">Reference proteome</keyword>
<organism evidence="1 2">
    <name type="scientific">Prorocentrum cordatum</name>
    <dbReference type="NCBI Taxonomy" id="2364126"/>
    <lineage>
        <taxon>Eukaryota</taxon>
        <taxon>Sar</taxon>
        <taxon>Alveolata</taxon>
        <taxon>Dinophyceae</taxon>
        <taxon>Prorocentrales</taxon>
        <taxon>Prorocentraceae</taxon>
        <taxon>Prorocentrum</taxon>
    </lineage>
</organism>
<evidence type="ECO:0000313" key="2">
    <source>
        <dbReference type="Proteomes" id="UP001189429"/>
    </source>
</evidence>
<name>A0ABN9YC59_9DINO</name>
<gene>
    <name evidence="1" type="ORF">PCOR1329_LOCUS84554</name>
</gene>
<dbReference type="EMBL" id="CAUYUJ010022381">
    <property type="protein sequence ID" value="CAK0910353.1"/>
    <property type="molecule type" value="Genomic_DNA"/>
</dbReference>
<protein>
    <submittedName>
        <fullName evidence="1">Uncharacterized protein</fullName>
    </submittedName>
</protein>
<sequence>LISFHGYNVVPVEAQRCLRAAFSMGQSRVQEKNFHGHRQATKRFFQSPKMTNSRRWMQPVQDKLASTDYKYNEVDYRKLPRNSPIAVGKAMPKRFFDPLKKNTTLNFKKIASTLLRKKGAGTEFSFSCGVVGGSAVRLWPADKSVSTDGKVTCYFPRLANVNYESLGWAVICKHSQWEVQPTRPIGPLELSRHVFPGDFQPTFGSTCASAPLDLLEGAAREAFFNFPIGALKMLPSRTHTRLDDATTLWAVLEQLVSKFAKPANKEELMRILAKRQVHAYNEADVQIDPASLEEVIESPDLRTFDELEDDSFKKKAGRKSYKKSFKTLYKEVRGLDGPPPKKNKKLPAEVVAASKKKYAATDRINVEYARALIPPGCSLGVDTTRGRWYVRDDAIGFNAERSWGRWGPVGSSTICVELVRQHLDEANPHEWLKEIADESLS</sequence>
<feature type="non-terminal residue" evidence="1">
    <location>
        <position position="1"/>
    </location>
</feature>
<dbReference type="Proteomes" id="UP001189429">
    <property type="component" value="Unassembled WGS sequence"/>
</dbReference>
<evidence type="ECO:0000313" key="1">
    <source>
        <dbReference type="EMBL" id="CAK0910353.1"/>
    </source>
</evidence>